<keyword evidence="2 6" id="KW-0732">Signal</keyword>
<feature type="chain" id="PRO_5010496936" evidence="6">
    <location>
        <begin position="29"/>
        <end position="603"/>
    </location>
</feature>
<keyword evidence="1" id="KW-0479">Metal-binding</keyword>
<dbReference type="eggNOG" id="KOG1664">
    <property type="taxonomic scope" value="Eukaryota"/>
</dbReference>
<gene>
    <name evidence="9" type="ORF">H671_3g9126</name>
    <name evidence="8" type="ORF">I79_013617</name>
</gene>
<feature type="repeat" description="CSPG" evidence="5">
    <location>
        <begin position="335"/>
        <end position="437"/>
    </location>
</feature>
<dbReference type="GO" id="GO:0046872">
    <property type="term" value="F:metal ion binding"/>
    <property type="evidence" value="ECO:0007669"/>
    <property type="project" value="UniProtKB-KW"/>
</dbReference>
<evidence type="ECO:0000256" key="5">
    <source>
        <dbReference type="PROSITE-ProRule" id="PRU01201"/>
    </source>
</evidence>
<dbReference type="Pfam" id="PF19309">
    <property type="entry name" value="Frem_N"/>
    <property type="match status" value="1"/>
</dbReference>
<dbReference type="STRING" id="10029.G3HRZ2"/>
<feature type="signal peptide" evidence="6">
    <location>
        <begin position="1"/>
        <end position="28"/>
    </location>
</feature>
<reference evidence="11" key="3">
    <citation type="journal article" date="2013" name="Nat. Biotechnol.">
        <title>Chinese hamster genome sequenced from sorted chromosomes.</title>
        <authorList>
            <person name="Brinkrolf K."/>
            <person name="Rupp O."/>
            <person name="Laux H."/>
            <person name="Kollin F."/>
            <person name="Ernst W."/>
            <person name="Linke B."/>
            <person name="Kofler R."/>
            <person name="Romand S."/>
            <person name="Hesse F."/>
            <person name="Budach W.E."/>
            <person name="Galosy S."/>
            <person name="Muller D."/>
            <person name="Noll T."/>
            <person name="Wienberg J."/>
            <person name="Jostock T."/>
            <person name="Leonard M."/>
            <person name="Grillari J."/>
            <person name="Tauch A."/>
            <person name="Goesmann A."/>
            <person name="Helk B."/>
            <person name="Mott J.E."/>
            <person name="Puhler A."/>
            <person name="Borth N."/>
        </authorList>
    </citation>
    <scope>NUCLEOTIDE SEQUENCE [LARGE SCALE GENOMIC DNA]</scope>
    <source>
        <strain evidence="11">17A/GY</strain>
    </source>
</reference>
<keyword evidence="4" id="KW-0325">Glycoprotein</keyword>
<evidence type="ECO:0000256" key="1">
    <source>
        <dbReference type="ARBA" id="ARBA00022723"/>
    </source>
</evidence>
<dbReference type="EMBL" id="JH000646">
    <property type="protein sequence ID" value="EGV93839.1"/>
    <property type="molecule type" value="Genomic_DNA"/>
</dbReference>
<keyword evidence="3" id="KW-0677">Repeat</keyword>
<protein>
    <submittedName>
        <fullName evidence="8">FRAS1-related extracellular matrix protein 3</fullName>
    </submittedName>
</protein>
<evidence type="ECO:0000256" key="6">
    <source>
        <dbReference type="SAM" id="SignalP"/>
    </source>
</evidence>
<accession>G3HRZ2</accession>
<evidence type="ECO:0000313" key="11">
    <source>
        <dbReference type="Proteomes" id="UP000030759"/>
    </source>
</evidence>
<dbReference type="AlphaFoldDB" id="G3HRZ2"/>
<feature type="domain" description="FRAS1-related extracellular matrix protein N-terminal" evidence="7">
    <location>
        <begin position="62"/>
        <end position="262"/>
    </location>
</feature>
<evidence type="ECO:0000313" key="9">
    <source>
        <dbReference type="EMBL" id="ERE80065.1"/>
    </source>
</evidence>
<dbReference type="InterPro" id="IPR051561">
    <property type="entry name" value="FRAS1_ECM"/>
</dbReference>
<evidence type="ECO:0000259" key="7">
    <source>
        <dbReference type="Pfam" id="PF19309"/>
    </source>
</evidence>
<feature type="repeat" description="CSPG" evidence="5">
    <location>
        <begin position="458"/>
        <end position="551"/>
    </location>
</feature>
<dbReference type="PROSITE" id="PS51854">
    <property type="entry name" value="CSPG"/>
    <property type="match status" value="2"/>
</dbReference>
<evidence type="ECO:0000313" key="10">
    <source>
        <dbReference type="Proteomes" id="UP000001075"/>
    </source>
</evidence>
<sequence>MAGDSLLPPGMSPQLVVALACLLLTCRALRGPVPLSGDASHRELYLPPWGALNDGSHQNPHILIANPGLQVPQGRSVWLDPLGDLVIQMQPGDQCEVTVLDIPRLQGTLSPRHFPCDFGVRKVRYTHFGSPSATSTRVQLQLRYDAGNSTLVLPFTLNVNVVFSKLQLVTRNRPLKVFKLQGCNHAINRRVLDFASRSRCKLTLLPHPSGALPKYGHLVDATGTPLSRGHLADCETFVQAGVRYQHTATPSSPCRDYVPMVVERQSPKELEQFTLEDLTGGVVTYVHTGGDVGFQRVHDAFSLILNKDSYHSSMGDNILERVLVQVTVLPVDNMAPKVLVGEPFIVYEGGKSLLTTQHLNAEDVDTSKDEVLCTLTGQPSYGYLEILAPAPSSEVSRAGHPISAFFIKDVQVGHINYVQSIHRGVEPETDQFSFYCSDGINFSPDVLLPLTILPTNDEQPKLVPREFVVLEGMSRVIDTPLLDAIDADLPPDKLCFRLTVLPQHGQIIQQLATGSKPIHCFTSQEIQEASSVAYEHDGSESTEDSFEIWLSDRKHTTHKKMPIVVILVDDEAPQLTISDGLEEETGHSEIITNHMLKAIDLDP</sequence>
<dbReference type="PANTHER" id="PTHR45739">
    <property type="entry name" value="MATRIX PROTEIN, PUTATIVE-RELATED"/>
    <property type="match status" value="1"/>
</dbReference>
<name>G3HRZ2_CRIGR</name>
<evidence type="ECO:0000256" key="4">
    <source>
        <dbReference type="ARBA" id="ARBA00023180"/>
    </source>
</evidence>
<evidence type="ECO:0000313" key="8">
    <source>
        <dbReference type="EMBL" id="EGV93839.1"/>
    </source>
</evidence>
<dbReference type="PANTHER" id="PTHR45739:SF5">
    <property type="entry name" value="FRAS1-RELATED EXTRACELLULAR MATRIX PROTEIN 3"/>
    <property type="match status" value="1"/>
</dbReference>
<dbReference type="eggNOG" id="KOG1306">
    <property type="taxonomic scope" value="Eukaryota"/>
</dbReference>
<evidence type="ECO:0000256" key="3">
    <source>
        <dbReference type="ARBA" id="ARBA00022737"/>
    </source>
</evidence>
<reference evidence="9" key="4">
    <citation type="submission" date="2013-03" db="EMBL/GenBank/DDBJ databases">
        <title>Chinese hamster genome sequenced from sorted chromosomes.</title>
        <authorList>
            <person name="Brinkrolf K."/>
            <person name="Rupp O."/>
            <person name="Laux H."/>
            <person name="Kollin F."/>
            <person name="Ernst W."/>
            <person name="Linke B."/>
            <person name="Kofler R."/>
            <person name="Romand S."/>
            <person name="Hesse F."/>
            <person name="Budach W.E."/>
            <person name="Galosy S."/>
            <person name="Muller D."/>
            <person name="Noll T."/>
            <person name="Wienberg J."/>
            <person name="Jostock T."/>
            <person name="Leonard M."/>
            <person name="Grillari J."/>
            <person name="Tauch A."/>
            <person name="Goesmann A."/>
            <person name="Helk B."/>
            <person name="Mott J.E."/>
            <person name="Puehler A."/>
            <person name="Borth N."/>
        </authorList>
    </citation>
    <scope>NUCLEOTIDE SEQUENCE</scope>
    <source>
        <strain evidence="9">17A/GY</strain>
    </source>
</reference>
<dbReference type="InterPro" id="IPR045658">
    <property type="entry name" value="FRAS1-rel_N"/>
</dbReference>
<dbReference type="GO" id="GO:0009653">
    <property type="term" value="P:anatomical structure morphogenesis"/>
    <property type="evidence" value="ECO:0007669"/>
    <property type="project" value="TreeGrafter"/>
</dbReference>
<proteinExistence type="predicted"/>
<reference evidence="8" key="2">
    <citation type="submission" date="2011-08" db="EMBL/GenBank/DDBJ databases">
        <title>The genomic sequence of the Chinese hamster ovary CHO-K1 cell line.</title>
        <authorList>
            <person name="Xu X."/>
            <person name="Nagarajan H."/>
            <person name="Lewis N.E."/>
            <person name="Pan S."/>
            <person name="Cai Z."/>
            <person name="Liu X."/>
            <person name="Chen W."/>
            <person name="Xie M."/>
            <person name="Wang W."/>
            <person name="Hammond S."/>
            <person name="Andersen M.R."/>
            <person name="Neff N."/>
            <person name="Passarelli B."/>
            <person name="Koh W."/>
            <person name="Fan C.H."/>
            <person name="Wang J."/>
            <person name="Gui Y."/>
            <person name="Lee K.H."/>
            <person name="Betenbaugh M.J."/>
            <person name="Quake S.R."/>
            <person name="Famili I."/>
            <person name="Palsson B.O."/>
            <person name="Wang J."/>
        </authorList>
    </citation>
    <scope>NUCLEOTIDE SEQUENCE</scope>
</reference>
<organism evidence="8 10">
    <name type="scientific">Cricetulus griseus</name>
    <name type="common">Chinese hamster</name>
    <name type="synonym">Cricetulus barabensis griseus</name>
    <dbReference type="NCBI Taxonomy" id="10029"/>
    <lineage>
        <taxon>Eukaryota</taxon>
        <taxon>Metazoa</taxon>
        <taxon>Chordata</taxon>
        <taxon>Craniata</taxon>
        <taxon>Vertebrata</taxon>
        <taxon>Euteleostomi</taxon>
        <taxon>Mammalia</taxon>
        <taxon>Eutheria</taxon>
        <taxon>Euarchontoglires</taxon>
        <taxon>Glires</taxon>
        <taxon>Rodentia</taxon>
        <taxon>Myomorpha</taxon>
        <taxon>Muroidea</taxon>
        <taxon>Cricetidae</taxon>
        <taxon>Cricetinae</taxon>
        <taxon>Cricetulus</taxon>
    </lineage>
</organism>
<dbReference type="InterPro" id="IPR039005">
    <property type="entry name" value="CSPG_rpt"/>
</dbReference>
<evidence type="ECO:0000256" key="2">
    <source>
        <dbReference type="ARBA" id="ARBA00022729"/>
    </source>
</evidence>
<dbReference type="Proteomes" id="UP000030759">
    <property type="component" value="Unassembled WGS sequence"/>
</dbReference>
<dbReference type="EMBL" id="KE671567">
    <property type="protein sequence ID" value="ERE80065.1"/>
    <property type="molecule type" value="Genomic_DNA"/>
</dbReference>
<dbReference type="Proteomes" id="UP000001075">
    <property type="component" value="Unassembled WGS sequence"/>
</dbReference>
<dbReference type="Pfam" id="PF16184">
    <property type="entry name" value="Cadherin_3"/>
    <property type="match status" value="2"/>
</dbReference>
<dbReference type="eggNOG" id="KOG3597">
    <property type="taxonomic scope" value="Eukaryota"/>
</dbReference>
<reference evidence="10" key="1">
    <citation type="journal article" date="2011" name="Nat. Biotechnol.">
        <title>The genomic sequence of the Chinese hamster ovary (CHO)-K1 cell line.</title>
        <authorList>
            <person name="Xu X."/>
            <person name="Nagarajan H."/>
            <person name="Lewis N.E."/>
            <person name="Pan S."/>
            <person name="Cai Z."/>
            <person name="Liu X."/>
            <person name="Chen W."/>
            <person name="Xie M."/>
            <person name="Wang W."/>
            <person name="Hammond S."/>
            <person name="Andersen M.R."/>
            <person name="Neff N."/>
            <person name="Passarelli B."/>
            <person name="Koh W."/>
            <person name="Fan H.C."/>
            <person name="Wang J."/>
            <person name="Gui Y."/>
            <person name="Lee K.H."/>
            <person name="Betenbaugh M.J."/>
            <person name="Quake S.R."/>
            <person name="Famili I."/>
            <person name="Palsson B.O."/>
            <person name="Wang J."/>
        </authorList>
    </citation>
    <scope>NUCLEOTIDE SEQUENCE [LARGE SCALE GENOMIC DNA]</scope>
    <source>
        <strain evidence="10">CHO K1 cell line</strain>
    </source>
</reference>